<evidence type="ECO:0000313" key="1">
    <source>
        <dbReference type="EMBL" id="KAI8001064.1"/>
    </source>
</evidence>
<dbReference type="Proteomes" id="UP001060215">
    <property type="component" value="Chromosome 8"/>
</dbReference>
<name>A0ACC0GJD0_9ERIC</name>
<protein>
    <submittedName>
        <fullName evidence="1">Topless-related protein 4</fullName>
    </submittedName>
</protein>
<gene>
    <name evidence="1" type="ORF">LOK49_LG09G02390</name>
</gene>
<proteinExistence type="predicted"/>
<accession>A0ACC0GJD0</accession>
<reference evidence="1 2" key="1">
    <citation type="journal article" date="2022" name="Plant J.">
        <title>Chromosome-level genome of Camellia lanceoleosa provides a valuable resource for understanding genome evolution and self-incompatibility.</title>
        <authorList>
            <person name="Gong W."/>
            <person name="Xiao S."/>
            <person name="Wang L."/>
            <person name="Liao Z."/>
            <person name="Chang Y."/>
            <person name="Mo W."/>
            <person name="Hu G."/>
            <person name="Li W."/>
            <person name="Zhao G."/>
            <person name="Zhu H."/>
            <person name="Hu X."/>
            <person name="Ji K."/>
            <person name="Xiang X."/>
            <person name="Song Q."/>
            <person name="Yuan D."/>
            <person name="Jin S."/>
            <person name="Zhang L."/>
        </authorList>
    </citation>
    <scope>NUCLEOTIDE SEQUENCE [LARGE SCALE GENOMIC DNA]</scope>
    <source>
        <strain evidence="1">SQ_2022a</strain>
    </source>
</reference>
<keyword evidence="2" id="KW-1185">Reference proteome</keyword>
<organism evidence="1 2">
    <name type="scientific">Camellia lanceoleosa</name>
    <dbReference type="NCBI Taxonomy" id="1840588"/>
    <lineage>
        <taxon>Eukaryota</taxon>
        <taxon>Viridiplantae</taxon>
        <taxon>Streptophyta</taxon>
        <taxon>Embryophyta</taxon>
        <taxon>Tracheophyta</taxon>
        <taxon>Spermatophyta</taxon>
        <taxon>Magnoliopsida</taxon>
        <taxon>eudicotyledons</taxon>
        <taxon>Gunneridae</taxon>
        <taxon>Pentapetalae</taxon>
        <taxon>asterids</taxon>
        <taxon>Ericales</taxon>
        <taxon>Theaceae</taxon>
        <taxon>Camellia</taxon>
    </lineage>
</organism>
<evidence type="ECO:0000313" key="2">
    <source>
        <dbReference type="Proteomes" id="UP001060215"/>
    </source>
</evidence>
<sequence>MCTKYLQEKKDLVQAFHKDIKLSDLPKITQPVLIIWGDQDQIFPLELAHRLKRINTGEIMVWDLSSRERLAVRNFKVWELQACLMPLQASLANDYTASINRVIWSPDGTLFGVAYTKNIVHIYSYHGGNDVRNHLEIDAHSGSVNDLAFSYPNKQLSIITCGQDRLIKLWDIVTGNTQYTFEGHEAPVYSVCPHRKENIQI</sequence>
<dbReference type="EMBL" id="CM045765">
    <property type="protein sequence ID" value="KAI8001064.1"/>
    <property type="molecule type" value="Genomic_DNA"/>
</dbReference>
<comment type="caution">
    <text evidence="1">The sequence shown here is derived from an EMBL/GenBank/DDBJ whole genome shotgun (WGS) entry which is preliminary data.</text>
</comment>